<dbReference type="InterPro" id="IPR002937">
    <property type="entry name" value="Amino_oxidase"/>
</dbReference>
<dbReference type="Pfam" id="PF01593">
    <property type="entry name" value="Amino_oxidase"/>
    <property type="match status" value="1"/>
</dbReference>
<feature type="domain" description="Amine oxidase" evidence="1">
    <location>
        <begin position="14"/>
        <end position="478"/>
    </location>
</feature>
<dbReference type="OrthoDB" id="5046242at2759"/>
<dbReference type="Gene3D" id="3.90.660.10">
    <property type="match status" value="1"/>
</dbReference>
<reference evidence="2" key="1">
    <citation type="submission" date="2020-08" db="EMBL/GenBank/DDBJ databases">
        <title>Genome sequencing and assembly of the red palm weevil Rhynchophorus ferrugineus.</title>
        <authorList>
            <person name="Dias G.B."/>
            <person name="Bergman C.M."/>
            <person name="Manee M."/>
        </authorList>
    </citation>
    <scope>NUCLEOTIDE SEQUENCE</scope>
    <source>
        <strain evidence="2">AA-2017</strain>
        <tissue evidence="2">Whole larva</tissue>
    </source>
</reference>
<name>A0A834IKA0_RHYFE</name>
<keyword evidence="3" id="KW-1185">Reference proteome</keyword>
<dbReference type="SUPFAM" id="SSF54373">
    <property type="entry name" value="FAD-linked reductases, C-terminal domain"/>
    <property type="match status" value="1"/>
</dbReference>
<dbReference type="Proteomes" id="UP000625711">
    <property type="component" value="Unassembled WGS sequence"/>
</dbReference>
<dbReference type="PANTHER" id="PTHR10742">
    <property type="entry name" value="FLAVIN MONOAMINE OXIDASE"/>
    <property type="match status" value="1"/>
</dbReference>
<evidence type="ECO:0000259" key="1">
    <source>
        <dbReference type="Pfam" id="PF01593"/>
    </source>
</evidence>
<evidence type="ECO:0000313" key="3">
    <source>
        <dbReference type="Proteomes" id="UP000625711"/>
    </source>
</evidence>
<evidence type="ECO:0000313" key="2">
    <source>
        <dbReference type="EMBL" id="KAF7282410.1"/>
    </source>
</evidence>
<accession>A0A834IKA0</accession>
<dbReference type="InterPro" id="IPR050281">
    <property type="entry name" value="Flavin_monoamine_oxidase"/>
</dbReference>
<organism evidence="2 3">
    <name type="scientific">Rhynchophorus ferrugineus</name>
    <name type="common">Red palm weevil</name>
    <name type="synonym">Curculio ferrugineus</name>
    <dbReference type="NCBI Taxonomy" id="354439"/>
    <lineage>
        <taxon>Eukaryota</taxon>
        <taxon>Metazoa</taxon>
        <taxon>Ecdysozoa</taxon>
        <taxon>Arthropoda</taxon>
        <taxon>Hexapoda</taxon>
        <taxon>Insecta</taxon>
        <taxon>Pterygota</taxon>
        <taxon>Neoptera</taxon>
        <taxon>Endopterygota</taxon>
        <taxon>Coleoptera</taxon>
        <taxon>Polyphaga</taxon>
        <taxon>Cucujiformia</taxon>
        <taxon>Curculionidae</taxon>
        <taxon>Dryophthorinae</taxon>
        <taxon>Rhynchophorus</taxon>
    </lineage>
</organism>
<dbReference type="EMBL" id="JAACXV010000175">
    <property type="protein sequence ID" value="KAF7282410.1"/>
    <property type="molecule type" value="Genomic_DNA"/>
</dbReference>
<dbReference type="GO" id="GO:0046592">
    <property type="term" value="F:polyamine oxidase activity"/>
    <property type="evidence" value="ECO:0007669"/>
    <property type="project" value="TreeGrafter"/>
</dbReference>
<gene>
    <name evidence="2" type="ORF">GWI33_002724</name>
</gene>
<dbReference type="AlphaFoldDB" id="A0A834IKA0"/>
<dbReference type="InterPro" id="IPR036188">
    <property type="entry name" value="FAD/NAD-bd_sf"/>
</dbReference>
<comment type="caution">
    <text evidence="2">The sequence shown here is derived from an EMBL/GenBank/DDBJ whole genome shotgun (WGS) entry which is preliminary data.</text>
</comment>
<protein>
    <recommendedName>
        <fullName evidence="1">Amine oxidase domain-containing protein</fullName>
    </recommendedName>
</protein>
<sequence>MADAKIVIIGAGASGIAAATRLLENGFENIIILEAENRIGGRINSVPLDGGFVDIGGQWVHGEKGNIVYEMVKDLDLVTPSSLPKDPGMSFFLSDGSMADKTITDRLFAIIMAVKDDKDTAGKFLGSFAQYITIEYKKRVLNEFGANARILELSEMVLKWFQKFMVLLNPAETWDQLSTTSHYVFQPCEGDQLLGWRKSGYRTIIDVMTKRIPDPSKQLPLEDKILLNKEVSQIIWDADDETHDVLVNCTDGSAYPAHHVIVTVSVGVLKDIYATCFEPPLPEYKINSIEGVPLGTVNKILLKFPTKWWPDTMKDISFLWSEEDRNALLDEVSAGPIVNGKSWLENLFSFIAIDSHPNVLLGWVNGPTAKLVELLPDETVIESTMYMLRKFAGRLYHIPEPDVIVRSKWGSNPHFKGSYAYVNAQMEKTKASANDLAQPLMKNSRPVVQFAGEATHSTLFSTVNGAMETGYREAERIISLYK</sequence>
<proteinExistence type="predicted"/>
<dbReference type="SUPFAM" id="SSF51905">
    <property type="entry name" value="FAD/NAD(P)-binding domain"/>
    <property type="match status" value="1"/>
</dbReference>
<dbReference type="PANTHER" id="PTHR10742:SF398">
    <property type="entry name" value="AMINE OXIDASE DOMAIN-CONTAINING PROTEIN-RELATED"/>
    <property type="match status" value="1"/>
</dbReference>
<dbReference type="Gene3D" id="3.50.50.60">
    <property type="entry name" value="FAD/NAD(P)-binding domain"/>
    <property type="match status" value="1"/>
</dbReference>